<evidence type="ECO:0000313" key="2">
    <source>
        <dbReference type="Proteomes" id="UP000410984"/>
    </source>
</evidence>
<evidence type="ECO:0000313" key="1">
    <source>
        <dbReference type="EMBL" id="VUD69970.1"/>
    </source>
</evidence>
<gene>
    <name evidence="1" type="ORF">MET9862_00531</name>
</gene>
<dbReference type="EMBL" id="CABFPH010000004">
    <property type="protein sequence ID" value="VUD69970.1"/>
    <property type="molecule type" value="Genomic_DNA"/>
</dbReference>
<reference evidence="1 2" key="1">
    <citation type="submission" date="2019-06" db="EMBL/GenBank/DDBJ databases">
        <authorList>
            <person name="Rodrigo-Torres L."/>
            <person name="Arahal R. D."/>
            <person name="Lucena T."/>
        </authorList>
    </citation>
    <scope>NUCLEOTIDE SEQUENCE [LARGE SCALE GENOMIC DNA]</scope>
    <source>
        <strain evidence="1 2">SB0023/3</strain>
    </source>
</reference>
<dbReference type="AlphaFoldDB" id="A0A509E738"/>
<protein>
    <submittedName>
        <fullName evidence="1">Uncharacterized protein</fullName>
    </submittedName>
</protein>
<sequence>MDVQPPKPPHLHDQCRYRAFLLDADGNVVRTEHLFAETDEAALTLASELIDGHAVEVWDGLRFLEHFDALAGPAC</sequence>
<keyword evidence="2" id="KW-1185">Reference proteome</keyword>
<dbReference type="Proteomes" id="UP000410984">
    <property type="component" value="Unassembled WGS sequence"/>
</dbReference>
<organism evidence="1 2">
    <name type="scientific">Methylobacterium symbioticum</name>
    <dbReference type="NCBI Taxonomy" id="2584084"/>
    <lineage>
        <taxon>Bacteria</taxon>
        <taxon>Pseudomonadati</taxon>
        <taxon>Pseudomonadota</taxon>
        <taxon>Alphaproteobacteria</taxon>
        <taxon>Hyphomicrobiales</taxon>
        <taxon>Methylobacteriaceae</taxon>
        <taxon>Methylobacterium</taxon>
    </lineage>
</organism>
<proteinExistence type="predicted"/>
<name>A0A509E738_9HYPH</name>
<accession>A0A509E738</accession>